<dbReference type="Gene3D" id="2.70.98.50">
    <property type="entry name" value="putative glycoside hydrolase family protein from bacillus halodurans"/>
    <property type="match status" value="1"/>
</dbReference>
<dbReference type="PANTHER" id="PTHR31084">
    <property type="entry name" value="ALPHA-L-FUCOSIDASE 2"/>
    <property type="match status" value="1"/>
</dbReference>
<evidence type="ECO:0000259" key="1">
    <source>
        <dbReference type="Pfam" id="PF22124"/>
    </source>
</evidence>
<name>A0A060BJ28_9HYPH</name>
<feature type="domain" description="Glycosyl hydrolase family 95 catalytic" evidence="1">
    <location>
        <begin position="97"/>
        <end position="157"/>
    </location>
</feature>
<feature type="non-terminal residue" evidence="2">
    <location>
        <position position="157"/>
    </location>
</feature>
<evidence type="ECO:0000313" key="2">
    <source>
        <dbReference type="EMBL" id="AIA84098.1"/>
    </source>
</evidence>
<dbReference type="PANTHER" id="PTHR31084:SF0">
    <property type="entry name" value="ALPHA-L-FUCOSIDASE 2"/>
    <property type="match status" value="1"/>
</dbReference>
<sequence length="157" mass="17112">LYLDGMLDSGKPGVDGMRYRLAMRLIASGGQRQISSTEGLSLINGTEAWLVISATTSYKASATNFPGERYATVCDSLLNALVPEHSTGKVSVFSSLKATRQSHSALHRSLYDRVSLNLPASPSDTLPTDQRIARFALQDSPSMTALYYNYGRYLLIS</sequence>
<dbReference type="Pfam" id="PF22124">
    <property type="entry name" value="Glyco_hydro_95_cat"/>
    <property type="match status" value="1"/>
</dbReference>
<organism evidence="2">
    <name type="scientific">uncultured Rhizobium sp</name>
    <dbReference type="NCBI Taxonomy" id="155567"/>
    <lineage>
        <taxon>Bacteria</taxon>
        <taxon>Pseudomonadati</taxon>
        <taxon>Pseudomonadota</taxon>
        <taxon>Alphaproteobacteria</taxon>
        <taxon>Hyphomicrobiales</taxon>
        <taxon>Rhizobiaceae</taxon>
        <taxon>Rhizobium/Agrobacterium group</taxon>
        <taxon>Rhizobium</taxon>
        <taxon>environmental samples</taxon>
    </lineage>
</organism>
<dbReference type="AlphaFoldDB" id="A0A060BJ28"/>
<proteinExistence type="predicted"/>
<protein>
    <submittedName>
        <fullName evidence="2">CAZy families GH95 protein</fullName>
    </submittedName>
</protein>
<feature type="non-terminal residue" evidence="2">
    <location>
        <position position="1"/>
    </location>
</feature>
<dbReference type="EMBL" id="KF116850">
    <property type="protein sequence ID" value="AIA84098.1"/>
    <property type="molecule type" value="Genomic_DNA"/>
</dbReference>
<accession>A0A060BJ28</accession>
<reference evidence="2" key="1">
    <citation type="journal article" date="2013" name="Environ. Microbiol.">
        <title>Seasonally variable intestinal metagenomes of the red palm weevil (Rhynchophorus ferrugineus).</title>
        <authorList>
            <person name="Jia S."/>
            <person name="Zhang X."/>
            <person name="Zhang G."/>
            <person name="Yin A."/>
            <person name="Zhang S."/>
            <person name="Li F."/>
            <person name="Wang L."/>
            <person name="Zhao D."/>
            <person name="Yun Q."/>
            <person name="Tala"/>
            <person name="Wang J."/>
            <person name="Sun G."/>
            <person name="Baabdullah M."/>
            <person name="Yu X."/>
            <person name="Hu S."/>
            <person name="Al-Mssallem I.S."/>
            <person name="Yu J."/>
        </authorList>
    </citation>
    <scope>NUCLEOTIDE SEQUENCE</scope>
</reference>
<dbReference type="GO" id="GO:0004560">
    <property type="term" value="F:alpha-L-fucosidase activity"/>
    <property type="evidence" value="ECO:0007669"/>
    <property type="project" value="TreeGrafter"/>
</dbReference>
<dbReference type="InterPro" id="IPR054363">
    <property type="entry name" value="GH95_cat"/>
</dbReference>